<dbReference type="PANTHER" id="PTHR10772:SF63">
    <property type="entry name" value="20 KDA CHAPERONIN, CHLOROPLASTIC"/>
    <property type="match status" value="1"/>
</dbReference>
<sequence length="284" mass="30642">MQTCLSRRGVFGGHAASRRSSVVVRAEAIAVPAPFTKVDPKGDRVLVRVAEEEVKTRGGILLPPSAIKKPTSGEVVSLGDGRLGNGEVRPFYLKQGQTVVYSKFGFMYSDLKLSNGEEYILIREDDVIGIMPRANAQAEDVPELQPLADRVLVRVEEVSDVTLGGVILPDSAKERPLSGTVVRTGPGKYDKDAEGKRKAMTIHPGDKVLYFKYAGDNMETPEGAKYVVLGMLEERRRVESRWKGEGTRGRGKREPGCGAPPAERGMGGAGGGIGEMLAVGQLRH</sequence>
<dbReference type="PRINTS" id="PR00297">
    <property type="entry name" value="CHAPERONIN10"/>
</dbReference>
<comment type="similarity">
    <text evidence="1 6">Belongs to the GroES chaperonin family.</text>
</comment>
<evidence type="ECO:0000256" key="2">
    <source>
        <dbReference type="ARBA" id="ARBA00023186"/>
    </source>
</evidence>
<dbReference type="PANTHER" id="PTHR10772">
    <property type="entry name" value="10 KDA HEAT SHOCK PROTEIN"/>
    <property type="match status" value="1"/>
</dbReference>
<evidence type="ECO:0000256" key="1">
    <source>
        <dbReference type="ARBA" id="ARBA00006975"/>
    </source>
</evidence>
<dbReference type="Pfam" id="PF00166">
    <property type="entry name" value="Cpn10"/>
    <property type="match status" value="2"/>
</dbReference>
<keyword evidence="2 6" id="KW-0143">Chaperone</keyword>
<gene>
    <name evidence="8" type="ORF">Vafri_19605</name>
</gene>
<feature type="region of interest" description="Disordered" evidence="7">
    <location>
        <begin position="177"/>
        <end position="196"/>
    </location>
</feature>
<evidence type="ECO:0000256" key="4">
    <source>
        <dbReference type="ARBA" id="ARBA00073031"/>
    </source>
</evidence>
<name>A0A8J4BQS4_9CHLO</name>
<dbReference type="GO" id="GO:0005739">
    <property type="term" value="C:mitochondrion"/>
    <property type="evidence" value="ECO:0007669"/>
    <property type="project" value="TreeGrafter"/>
</dbReference>
<evidence type="ECO:0000313" key="9">
    <source>
        <dbReference type="Proteomes" id="UP000747399"/>
    </source>
</evidence>
<dbReference type="PROSITE" id="PS00681">
    <property type="entry name" value="CHAPERONINS_CPN10"/>
    <property type="match status" value="1"/>
</dbReference>
<reference evidence="8" key="1">
    <citation type="journal article" date="2021" name="Proc. Natl. Acad. Sci. U.S.A.">
        <title>Three genomes in the algal genus Volvox reveal the fate of a haploid sex-determining region after a transition to homothallism.</title>
        <authorList>
            <person name="Yamamoto K."/>
            <person name="Hamaji T."/>
            <person name="Kawai-Toyooka H."/>
            <person name="Matsuzaki R."/>
            <person name="Takahashi F."/>
            <person name="Nishimura Y."/>
            <person name="Kawachi M."/>
            <person name="Noguchi H."/>
            <person name="Minakuchi Y."/>
            <person name="Umen J.G."/>
            <person name="Toyoda A."/>
            <person name="Nozaki H."/>
        </authorList>
    </citation>
    <scope>NUCLEOTIDE SEQUENCE</scope>
    <source>
        <strain evidence="8">NIES-3780</strain>
    </source>
</reference>
<evidence type="ECO:0000313" key="8">
    <source>
        <dbReference type="EMBL" id="GIL65962.1"/>
    </source>
</evidence>
<dbReference type="GO" id="GO:0051087">
    <property type="term" value="F:protein-folding chaperone binding"/>
    <property type="evidence" value="ECO:0007669"/>
    <property type="project" value="TreeGrafter"/>
</dbReference>
<dbReference type="FunFam" id="2.30.33.40:FF:000001">
    <property type="entry name" value="10 kDa chaperonin"/>
    <property type="match status" value="2"/>
</dbReference>
<dbReference type="GO" id="GO:0044183">
    <property type="term" value="F:protein folding chaperone"/>
    <property type="evidence" value="ECO:0007669"/>
    <property type="project" value="InterPro"/>
</dbReference>
<evidence type="ECO:0000256" key="7">
    <source>
        <dbReference type="SAM" id="MobiDB-lite"/>
    </source>
</evidence>
<protein>
    <recommendedName>
        <fullName evidence="4">20 kDa chaperonin, chloroplastic</fullName>
    </recommendedName>
    <alternativeName>
        <fullName evidence="3">Chaperonin 10</fullName>
    </alternativeName>
    <alternativeName>
        <fullName evidence="5">Protein Cpn21</fullName>
    </alternativeName>
</protein>
<dbReference type="GO" id="GO:0046872">
    <property type="term" value="F:metal ion binding"/>
    <property type="evidence" value="ECO:0007669"/>
    <property type="project" value="TreeGrafter"/>
</dbReference>
<accession>A0A8J4BQS4</accession>
<dbReference type="InterPro" id="IPR020818">
    <property type="entry name" value="Chaperonin_GroES"/>
</dbReference>
<dbReference type="CDD" id="cd00320">
    <property type="entry name" value="cpn10"/>
    <property type="match status" value="2"/>
</dbReference>
<proteinExistence type="inferred from homology"/>
<evidence type="ECO:0000256" key="6">
    <source>
        <dbReference type="RuleBase" id="RU003479"/>
    </source>
</evidence>
<comment type="caution">
    <text evidence="8">The sequence shown here is derived from an EMBL/GenBank/DDBJ whole genome shotgun (WGS) entry which is preliminary data.</text>
</comment>
<dbReference type="Gene3D" id="2.30.33.40">
    <property type="entry name" value="GroES chaperonin"/>
    <property type="match status" value="2"/>
</dbReference>
<dbReference type="InterPro" id="IPR037124">
    <property type="entry name" value="Chaperonin_GroES_sf"/>
</dbReference>
<dbReference type="AlphaFoldDB" id="A0A8J4BQS4"/>
<evidence type="ECO:0000256" key="3">
    <source>
        <dbReference type="ARBA" id="ARBA00031971"/>
    </source>
</evidence>
<evidence type="ECO:0000256" key="5">
    <source>
        <dbReference type="ARBA" id="ARBA00079398"/>
    </source>
</evidence>
<dbReference type="GO" id="GO:0005524">
    <property type="term" value="F:ATP binding"/>
    <property type="evidence" value="ECO:0007669"/>
    <property type="project" value="InterPro"/>
</dbReference>
<dbReference type="GO" id="GO:0009507">
    <property type="term" value="C:chloroplast"/>
    <property type="evidence" value="ECO:0007669"/>
    <property type="project" value="TreeGrafter"/>
</dbReference>
<keyword evidence="9" id="KW-1185">Reference proteome</keyword>
<dbReference type="Proteomes" id="UP000747399">
    <property type="component" value="Unassembled WGS sequence"/>
</dbReference>
<feature type="compositionally biased region" description="Basic and acidic residues" evidence="7">
    <location>
        <begin position="240"/>
        <end position="255"/>
    </location>
</feature>
<dbReference type="EMBL" id="BNCO01000080">
    <property type="protein sequence ID" value="GIL65962.1"/>
    <property type="molecule type" value="Genomic_DNA"/>
</dbReference>
<dbReference type="SMART" id="SM00883">
    <property type="entry name" value="Cpn10"/>
    <property type="match status" value="2"/>
</dbReference>
<organism evidence="8 9">
    <name type="scientific">Volvox africanus</name>
    <dbReference type="NCBI Taxonomy" id="51714"/>
    <lineage>
        <taxon>Eukaryota</taxon>
        <taxon>Viridiplantae</taxon>
        <taxon>Chlorophyta</taxon>
        <taxon>core chlorophytes</taxon>
        <taxon>Chlorophyceae</taxon>
        <taxon>CS clade</taxon>
        <taxon>Chlamydomonadales</taxon>
        <taxon>Volvocaceae</taxon>
        <taxon>Volvox</taxon>
    </lineage>
</organism>
<dbReference type="InterPro" id="IPR011032">
    <property type="entry name" value="GroES-like_sf"/>
</dbReference>
<dbReference type="GO" id="GO:0051082">
    <property type="term" value="F:unfolded protein binding"/>
    <property type="evidence" value="ECO:0007669"/>
    <property type="project" value="TreeGrafter"/>
</dbReference>
<dbReference type="SUPFAM" id="SSF50129">
    <property type="entry name" value="GroES-like"/>
    <property type="match status" value="2"/>
</dbReference>
<dbReference type="InterPro" id="IPR018369">
    <property type="entry name" value="Chaprnonin_Cpn10_CS"/>
</dbReference>
<feature type="region of interest" description="Disordered" evidence="7">
    <location>
        <begin position="240"/>
        <end position="271"/>
    </location>
</feature>
<dbReference type="HAMAP" id="MF_00580">
    <property type="entry name" value="CH10"/>
    <property type="match status" value="2"/>
</dbReference>